<keyword evidence="2" id="KW-0812">Transmembrane</keyword>
<organism evidence="3 4">
    <name type="scientific">Portunus trituberculatus</name>
    <name type="common">Swimming crab</name>
    <name type="synonym">Neptunus trituberculatus</name>
    <dbReference type="NCBI Taxonomy" id="210409"/>
    <lineage>
        <taxon>Eukaryota</taxon>
        <taxon>Metazoa</taxon>
        <taxon>Ecdysozoa</taxon>
        <taxon>Arthropoda</taxon>
        <taxon>Crustacea</taxon>
        <taxon>Multicrustacea</taxon>
        <taxon>Malacostraca</taxon>
        <taxon>Eumalacostraca</taxon>
        <taxon>Eucarida</taxon>
        <taxon>Decapoda</taxon>
        <taxon>Pleocyemata</taxon>
        <taxon>Brachyura</taxon>
        <taxon>Eubrachyura</taxon>
        <taxon>Portunoidea</taxon>
        <taxon>Portunidae</taxon>
        <taxon>Portuninae</taxon>
        <taxon>Portunus</taxon>
    </lineage>
</organism>
<sequence length="264" mass="25981">MAGLSKEGVERVIPTSLPAYPLPSLLAPHAANTLPPESAAWGFHAAATAAAATVGAGAGDGAVSSAVGVRGVGGVLSQAPLLPRARLLPACSLLLLPLFVSVAPILMPRVGGRGGLLHLCLARCVIVARLVVWEVFGLVPIPLVMAAFHTLLFGRAGLSVSSSVASISTVSSSECRLESGSGAPESLLALTVGVGDARATGVKADRCAGRSTGGSESGGLGSAAGSGLGSDSGRGGKLGSGRLGQAARGYGNPRGGMDVLDPHR</sequence>
<feature type="transmembrane region" description="Helical" evidence="2">
    <location>
        <begin position="87"/>
        <end position="107"/>
    </location>
</feature>
<dbReference type="AlphaFoldDB" id="A0A5B7CES8"/>
<dbReference type="Proteomes" id="UP000324222">
    <property type="component" value="Unassembled WGS sequence"/>
</dbReference>
<feature type="compositionally biased region" description="Gly residues" evidence="1">
    <location>
        <begin position="211"/>
        <end position="242"/>
    </location>
</feature>
<evidence type="ECO:0000313" key="4">
    <source>
        <dbReference type="Proteomes" id="UP000324222"/>
    </source>
</evidence>
<keyword evidence="2" id="KW-0472">Membrane</keyword>
<reference evidence="3 4" key="1">
    <citation type="submission" date="2019-05" db="EMBL/GenBank/DDBJ databases">
        <title>Another draft genome of Portunus trituberculatus and its Hox gene families provides insights of decapod evolution.</title>
        <authorList>
            <person name="Jeong J.-H."/>
            <person name="Song I."/>
            <person name="Kim S."/>
            <person name="Choi T."/>
            <person name="Kim D."/>
            <person name="Ryu S."/>
            <person name="Kim W."/>
        </authorList>
    </citation>
    <scope>NUCLEOTIDE SEQUENCE [LARGE SCALE GENOMIC DNA]</scope>
    <source>
        <tissue evidence="3">Muscle</tissue>
    </source>
</reference>
<evidence type="ECO:0000256" key="1">
    <source>
        <dbReference type="SAM" id="MobiDB-lite"/>
    </source>
</evidence>
<feature type="region of interest" description="Disordered" evidence="1">
    <location>
        <begin position="206"/>
        <end position="264"/>
    </location>
</feature>
<evidence type="ECO:0000256" key="2">
    <source>
        <dbReference type="SAM" id="Phobius"/>
    </source>
</evidence>
<proteinExistence type="predicted"/>
<accession>A0A5B7CES8</accession>
<keyword evidence="4" id="KW-1185">Reference proteome</keyword>
<keyword evidence="2" id="KW-1133">Transmembrane helix</keyword>
<gene>
    <name evidence="3" type="ORF">E2C01_000382</name>
</gene>
<evidence type="ECO:0000313" key="3">
    <source>
        <dbReference type="EMBL" id="MPC07815.1"/>
    </source>
</evidence>
<dbReference type="EMBL" id="VSRR010000009">
    <property type="protein sequence ID" value="MPC07815.1"/>
    <property type="molecule type" value="Genomic_DNA"/>
</dbReference>
<comment type="caution">
    <text evidence="3">The sequence shown here is derived from an EMBL/GenBank/DDBJ whole genome shotgun (WGS) entry which is preliminary data.</text>
</comment>
<protein>
    <submittedName>
        <fullName evidence="3">Uncharacterized protein</fullName>
    </submittedName>
</protein>
<name>A0A5B7CES8_PORTR</name>